<dbReference type="InterPro" id="IPR014153">
    <property type="entry name" value="Ds_break_AddB"/>
</dbReference>
<accession>A0A1Y6GDF9</accession>
<dbReference type="NCBIfam" id="TIGR02786">
    <property type="entry name" value="addB_alphas"/>
    <property type="match status" value="1"/>
</dbReference>
<dbReference type="OrthoDB" id="9780606at2"/>
<sequence>MSLFSIAPHTPFLPCLVDAVMDGRLLGGWDQSGPFWLSDVTIILPTRRAQDSLAEAFAAHRDFRGLLPDLRTFGGEVDDEEPFLPPFDTGPLPQLAGSLERRLQLSSLVAAWAHTVEGREAFSTPPTAAEIFSMAESLGVLIDDLAIEERSPAAIASLGADMALELGDYWQQTLRFLNIALEAWPAWLEDAKRADRAYLRRLRLDRQANAAGFLYDHRPVIAAGSTGSIPATARLLHTIAGLPRGAVVLPGLDMAMTPAMHEALLDPATNPHGHPQYGLAHLLRRFGSSAGEVTELCHAEHLRTPLVNLALAPTAATALWSDQRFDDASLAEALHGVSVVRARNEDEEARAMALAGRAALEAGKSVGIITPDRNLARRIAAELRRFDIVVDDAAGTPLFLSSAGRLARQVLALVVNRVTPVDLMALLRNRATTLGTDRVALAETVNRIDLLLLRGQRPSPGFAGLRALLAARMASDADERRRPISPDDAVVMADLLDRLELATAPLVSLTSEKELPASALAAALGSAVLAISPDAPLPGREEFLAWIDSVAALSGKGHRFAPHGLEDVLSALMAGVEVRHRIPEDRRTDIAIWGQLEARLMSPDILILGALNEDKWPGTADPGPWLSRGMRLAAGLEPPERQHGLAAHDFAQALGNAEVILCYADRVGASPSLPSRLLQRLDAFIGAPAAEMLRQRGAIWIDQARGIDAVAQVSPAIRPQPNPPAAVRPRQLSVTEIETLMRSPYDLYAKHVLRLRPLDTLGEDPDARERGTIIHAIFARFVEEGIDPADPLAFDRLMQIASEEFAGLDAIGERRDIWLRRFATAAGQFLDFEKGRAHTVRERHAEVRGEWPLKLAEPFRITGSADRADVLRDGTLEILDFKTGSPPSSGAMRGFEAPQLPVEALIAHNGGFKAMAPAQTSALTYVKIGLGPEAFKPSGFVLPEGMSVMELADEVWLRMQRQIEHFLLRDTPMPSRLLPIKGQRFAGAYDHLARTAEWTAVDGEDEA</sequence>
<feature type="domain" description="PD-(D/E)XK endonuclease-like" evidence="1">
    <location>
        <begin position="731"/>
        <end position="930"/>
    </location>
</feature>
<dbReference type="Gene3D" id="3.90.320.10">
    <property type="match status" value="1"/>
</dbReference>
<dbReference type="Pfam" id="PF12705">
    <property type="entry name" value="PDDEXK_1"/>
    <property type="match status" value="1"/>
</dbReference>
<keyword evidence="2" id="KW-0378">Hydrolase</keyword>
<reference evidence="3" key="1">
    <citation type="submission" date="2017-04" db="EMBL/GenBank/DDBJ databases">
        <authorList>
            <person name="Varghese N."/>
            <person name="Submissions S."/>
        </authorList>
    </citation>
    <scope>NUCLEOTIDE SEQUENCE [LARGE SCALE GENOMIC DNA]</scope>
</reference>
<dbReference type="InterPro" id="IPR038726">
    <property type="entry name" value="PDDEXK_AddAB-type"/>
</dbReference>
<dbReference type="Proteomes" id="UP000194474">
    <property type="component" value="Unassembled WGS sequence"/>
</dbReference>
<keyword evidence="3" id="KW-1185">Reference proteome</keyword>
<keyword evidence="2" id="KW-0547">Nucleotide-binding</keyword>
<evidence type="ECO:0000313" key="3">
    <source>
        <dbReference type="Proteomes" id="UP000194474"/>
    </source>
</evidence>
<proteinExistence type="predicted"/>
<dbReference type="GO" id="GO:0004386">
    <property type="term" value="F:helicase activity"/>
    <property type="evidence" value="ECO:0007669"/>
    <property type="project" value="UniProtKB-KW"/>
</dbReference>
<dbReference type="InterPro" id="IPR027417">
    <property type="entry name" value="P-loop_NTPase"/>
</dbReference>
<dbReference type="SUPFAM" id="SSF52540">
    <property type="entry name" value="P-loop containing nucleoside triphosphate hydrolases"/>
    <property type="match status" value="1"/>
</dbReference>
<evidence type="ECO:0000259" key="1">
    <source>
        <dbReference type="Pfam" id="PF12705"/>
    </source>
</evidence>
<evidence type="ECO:0000313" key="2">
    <source>
        <dbReference type="EMBL" id="SMQ85840.1"/>
    </source>
</evidence>
<keyword evidence="2" id="KW-0067">ATP-binding</keyword>
<organism evidence="2 3">
    <name type="scientific">Devosia lucknowensis</name>
    <dbReference type="NCBI Taxonomy" id="1096929"/>
    <lineage>
        <taxon>Bacteria</taxon>
        <taxon>Pseudomonadati</taxon>
        <taxon>Pseudomonadota</taxon>
        <taxon>Alphaproteobacteria</taxon>
        <taxon>Hyphomicrobiales</taxon>
        <taxon>Devosiaceae</taxon>
        <taxon>Devosia</taxon>
    </lineage>
</organism>
<gene>
    <name evidence="2" type="ORF">SAMN06295905_3132</name>
</gene>
<protein>
    <submittedName>
        <fullName evidence="2">DNA helicase/exodeoxyribonuclease V, subunit B</fullName>
    </submittedName>
</protein>
<dbReference type="RefSeq" id="WP_086471473.1">
    <property type="nucleotide sequence ID" value="NZ_FXWK01000002.1"/>
</dbReference>
<dbReference type="EMBL" id="FXWK01000002">
    <property type="protein sequence ID" value="SMQ85840.1"/>
    <property type="molecule type" value="Genomic_DNA"/>
</dbReference>
<name>A0A1Y6GDF9_9HYPH</name>
<keyword evidence="2" id="KW-0347">Helicase</keyword>
<dbReference type="InterPro" id="IPR011604">
    <property type="entry name" value="PDDEXK-like_dom_sf"/>
</dbReference>
<dbReference type="AlphaFoldDB" id="A0A1Y6GDF9"/>